<feature type="compositionally biased region" description="Basic residues" evidence="1">
    <location>
        <begin position="351"/>
        <end position="361"/>
    </location>
</feature>
<dbReference type="OrthoDB" id="10251727at2759"/>
<dbReference type="InterPro" id="IPR023674">
    <property type="entry name" value="Ribosomal_uL1-like"/>
</dbReference>
<feature type="compositionally biased region" description="Basic and acidic residues" evidence="1">
    <location>
        <begin position="316"/>
        <end position="327"/>
    </location>
</feature>
<reference evidence="2" key="2">
    <citation type="submission" date="2017-10" db="EMBL/GenBank/DDBJ databases">
        <title>Ladona fulva Genome sequencing and assembly.</title>
        <authorList>
            <person name="Murali S."/>
            <person name="Richards S."/>
            <person name="Bandaranaike D."/>
            <person name="Bellair M."/>
            <person name="Blankenburg K."/>
            <person name="Chao H."/>
            <person name="Dinh H."/>
            <person name="Doddapaneni H."/>
            <person name="Dugan-Rocha S."/>
            <person name="Elkadiri S."/>
            <person name="Gnanaolivu R."/>
            <person name="Hernandez B."/>
            <person name="Skinner E."/>
            <person name="Javaid M."/>
            <person name="Lee S."/>
            <person name="Li M."/>
            <person name="Ming W."/>
            <person name="Munidasa M."/>
            <person name="Muniz J."/>
            <person name="Nguyen L."/>
            <person name="Hughes D."/>
            <person name="Osuji N."/>
            <person name="Pu L.-L."/>
            <person name="Puazo M."/>
            <person name="Qu C."/>
            <person name="Quiroz J."/>
            <person name="Raj R."/>
            <person name="Weissenberger G."/>
            <person name="Xin Y."/>
            <person name="Zou X."/>
            <person name="Han Y."/>
            <person name="Worley K."/>
            <person name="Muzny D."/>
            <person name="Gibbs R."/>
        </authorList>
    </citation>
    <scope>NUCLEOTIDE SEQUENCE</scope>
    <source>
        <strain evidence="2">Sampled in the wild</strain>
    </source>
</reference>
<keyword evidence="3" id="KW-1185">Reference proteome</keyword>
<reference evidence="2" key="1">
    <citation type="submission" date="2013-04" db="EMBL/GenBank/DDBJ databases">
        <authorList>
            <person name="Qu J."/>
            <person name="Murali S.C."/>
            <person name="Bandaranaike D."/>
            <person name="Bellair M."/>
            <person name="Blankenburg K."/>
            <person name="Chao H."/>
            <person name="Dinh H."/>
            <person name="Doddapaneni H."/>
            <person name="Downs B."/>
            <person name="Dugan-Rocha S."/>
            <person name="Elkadiri S."/>
            <person name="Gnanaolivu R.D."/>
            <person name="Hernandez B."/>
            <person name="Javaid M."/>
            <person name="Jayaseelan J.C."/>
            <person name="Lee S."/>
            <person name="Li M."/>
            <person name="Ming W."/>
            <person name="Munidasa M."/>
            <person name="Muniz J."/>
            <person name="Nguyen L."/>
            <person name="Ongeri F."/>
            <person name="Osuji N."/>
            <person name="Pu L.-L."/>
            <person name="Puazo M."/>
            <person name="Qu C."/>
            <person name="Quiroz J."/>
            <person name="Raj R."/>
            <person name="Weissenberger G."/>
            <person name="Xin Y."/>
            <person name="Zou X."/>
            <person name="Han Y."/>
            <person name="Richards S."/>
            <person name="Worley K."/>
            <person name="Muzny D."/>
            <person name="Gibbs R."/>
        </authorList>
    </citation>
    <scope>NUCLEOTIDE SEQUENCE</scope>
    <source>
        <strain evidence="2">Sampled in the wild</strain>
    </source>
</reference>
<dbReference type="AlphaFoldDB" id="A0A8K0NX29"/>
<gene>
    <name evidence="2" type="ORF">J437_LFUL000244</name>
</gene>
<evidence type="ECO:0000313" key="3">
    <source>
        <dbReference type="Proteomes" id="UP000792457"/>
    </source>
</evidence>
<proteinExistence type="predicted"/>
<dbReference type="Proteomes" id="UP000792457">
    <property type="component" value="Unassembled WGS sequence"/>
</dbReference>
<evidence type="ECO:0000256" key="1">
    <source>
        <dbReference type="SAM" id="MobiDB-lite"/>
    </source>
</evidence>
<dbReference type="Gene3D" id="3.30.190.20">
    <property type="match status" value="1"/>
</dbReference>
<feature type="compositionally biased region" description="Acidic residues" evidence="1">
    <location>
        <begin position="171"/>
        <end position="187"/>
    </location>
</feature>
<protein>
    <submittedName>
        <fullName evidence="2">Uncharacterized protein</fullName>
    </submittedName>
</protein>
<sequence>MQSGVFFMKYRSLKFYKRFAFLQVGNTQQSINQICENIDAFVKGLKENFPGKWGNVKSLHIGVTNGISVPIYVAIVLPNSIKIPKVKLRPDNRKRAAEEGELSTLPDGYKVTVLPDGTVKVKKPPKAETSEENEELSNEEEEFFDEDEVSDMDDDGEVSDTKEDEVKQEENATESESEEDSGVEAAEEAYLQELTIENNESKKKRKGAEEQAPPKKIQKKMKGEESLTIKNINKKVSDSKEVKSVKTLKGKDTDEEKLLLGGKCPKKGRSVPSSMQWHVEELDDKPTKQNKSKTKVIVKEKSTDKSSVSKSGVVSEPKEKVKVESEVESVEKQVKKKCTGLPSDAVNGKEKKSKLGKVKKG</sequence>
<evidence type="ECO:0000313" key="2">
    <source>
        <dbReference type="EMBL" id="KAG8222949.1"/>
    </source>
</evidence>
<dbReference type="SUPFAM" id="SSF56808">
    <property type="entry name" value="Ribosomal protein L1"/>
    <property type="match status" value="1"/>
</dbReference>
<feature type="compositionally biased region" description="Basic and acidic residues" evidence="1">
    <location>
        <begin position="235"/>
        <end position="258"/>
    </location>
</feature>
<feature type="compositionally biased region" description="Basic and acidic residues" evidence="1">
    <location>
        <begin position="278"/>
        <end position="287"/>
    </location>
</feature>
<dbReference type="InterPro" id="IPR028364">
    <property type="entry name" value="Ribosomal_uL1/biogenesis"/>
</dbReference>
<name>A0A8K0NX29_LADFU</name>
<feature type="region of interest" description="Disordered" evidence="1">
    <location>
        <begin position="120"/>
        <end position="327"/>
    </location>
</feature>
<dbReference type="EMBL" id="KZ308147">
    <property type="protein sequence ID" value="KAG8222949.1"/>
    <property type="molecule type" value="Genomic_DNA"/>
</dbReference>
<feature type="region of interest" description="Disordered" evidence="1">
    <location>
        <begin position="340"/>
        <end position="361"/>
    </location>
</feature>
<dbReference type="Pfam" id="PF00687">
    <property type="entry name" value="Ribosomal_L1"/>
    <property type="match status" value="1"/>
</dbReference>
<organism evidence="2 3">
    <name type="scientific">Ladona fulva</name>
    <name type="common">Scarce chaser dragonfly</name>
    <name type="synonym">Libellula fulva</name>
    <dbReference type="NCBI Taxonomy" id="123851"/>
    <lineage>
        <taxon>Eukaryota</taxon>
        <taxon>Metazoa</taxon>
        <taxon>Ecdysozoa</taxon>
        <taxon>Arthropoda</taxon>
        <taxon>Hexapoda</taxon>
        <taxon>Insecta</taxon>
        <taxon>Pterygota</taxon>
        <taxon>Palaeoptera</taxon>
        <taxon>Odonata</taxon>
        <taxon>Epiprocta</taxon>
        <taxon>Anisoptera</taxon>
        <taxon>Libelluloidea</taxon>
        <taxon>Libellulidae</taxon>
        <taxon>Ladona</taxon>
    </lineage>
</organism>
<accession>A0A8K0NX29</accession>
<feature type="compositionally biased region" description="Basic and acidic residues" evidence="1">
    <location>
        <begin position="159"/>
        <end position="170"/>
    </location>
</feature>
<comment type="caution">
    <text evidence="2">The sequence shown here is derived from an EMBL/GenBank/DDBJ whole genome shotgun (WGS) entry which is preliminary data.</text>
</comment>
<feature type="compositionally biased region" description="Low complexity" evidence="1">
    <location>
        <begin position="305"/>
        <end position="315"/>
    </location>
</feature>
<feature type="compositionally biased region" description="Acidic residues" evidence="1">
    <location>
        <begin position="130"/>
        <end position="158"/>
    </location>
</feature>